<proteinExistence type="inferred from homology"/>
<evidence type="ECO:0000259" key="3">
    <source>
        <dbReference type="Pfam" id="PF01361"/>
    </source>
</evidence>
<dbReference type="InterPro" id="IPR004370">
    <property type="entry name" value="4-OT-like_dom"/>
</dbReference>
<dbReference type="AlphaFoldDB" id="A0A382Q1E9"/>
<dbReference type="NCBIfam" id="TIGR00013">
    <property type="entry name" value="taut"/>
    <property type="match status" value="1"/>
</dbReference>
<feature type="domain" description="4-oxalocrotonate tautomerase-like" evidence="3">
    <location>
        <begin position="2"/>
        <end position="61"/>
    </location>
</feature>
<protein>
    <recommendedName>
        <fullName evidence="3">4-oxalocrotonate tautomerase-like domain-containing protein</fullName>
    </recommendedName>
</protein>
<accession>A0A382Q1E9</accession>
<comment type="similarity">
    <text evidence="1">Belongs to the 4-oxalocrotonate tautomerase family.</text>
</comment>
<reference evidence="4" key="1">
    <citation type="submission" date="2018-05" db="EMBL/GenBank/DDBJ databases">
        <authorList>
            <person name="Lanie J.A."/>
            <person name="Ng W.-L."/>
            <person name="Kazmierczak K.M."/>
            <person name="Andrzejewski T.M."/>
            <person name="Davidsen T.M."/>
            <person name="Wayne K.J."/>
            <person name="Tettelin H."/>
            <person name="Glass J.I."/>
            <person name="Rusch D."/>
            <person name="Podicherti R."/>
            <person name="Tsui H.-C.T."/>
            <person name="Winkler M.E."/>
        </authorList>
    </citation>
    <scope>NUCLEOTIDE SEQUENCE</scope>
</reference>
<sequence>MPYVNVRILKGRSREQKAQLVDVITTALADICNAPVAGTHVVIDEVDRENWAVAGQLVADRDG</sequence>
<dbReference type="Pfam" id="PF01361">
    <property type="entry name" value="Tautomerase"/>
    <property type="match status" value="1"/>
</dbReference>
<dbReference type="PANTHER" id="PTHR35530">
    <property type="entry name" value="TAUTOMERASE-RELATED"/>
    <property type="match status" value="1"/>
</dbReference>
<dbReference type="InterPro" id="IPR014347">
    <property type="entry name" value="Tautomerase/MIF_sf"/>
</dbReference>
<dbReference type="PANTHER" id="PTHR35530:SF1">
    <property type="entry name" value="2-HYDROXYMUCONATE TAUTOMERASE"/>
    <property type="match status" value="1"/>
</dbReference>
<gene>
    <name evidence="4" type="ORF">METZ01_LOCUS332223</name>
</gene>
<name>A0A382Q1E9_9ZZZZ</name>
<dbReference type="NCBIfam" id="NF002571">
    <property type="entry name" value="PRK02220.1"/>
    <property type="match status" value="1"/>
</dbReference>
<dbReference type="Gene3D" id="3.30.429.10">
    <property type="entry name" value="Macrophage Migration Inhibitory Factor"/>
    <property type="match status" value="1"/>
</dbReference>
<dbReference type="InterPro" id="IPR018191">
    <property type="entry name" value="4-OT"/>
</dbReference>
<evidence type="ECO:0000256" key="1">
    <source>
        <dbReference type="ARBA" id="ARBA00006723"/>
    </source>
</evidence>
<organism evidence="4">
    <name type="scientific">marine metagenome</name>
    <dbReference type="NCBI Taxonomy" id="408172"/>
    <lineage>
        <taxon>unclassified sequences</taxon>
        <taxon>metagenomes</taxon>
        <taxon>ecological metagenomes</taxon>
    </lineage>
</organism>
<evidence type="ECO:0000256" key="2">
    <source>
        <dbReference type="ARBA" id="ARBA00023235"/>
    </source>
</evidence>
<dbReference type="EMBL" id="UINC01111272">
    <property type="protein sequence ID" value="SVC79369.1"/>
    <property type="molecule type" value="Genomic_DNA"/>
</dbReference>
<keyword evidence="2" id="KW-0413">Isomerase</keyword>
<dbReference type="SUPFAM" id="SSF55331">
    <property type="entry name" value="Tautomerase/MIF"/>
    <property type="match status" value="1"/>
</dbReference>
<dbReference type="GO" id="GO:0016853">
    <property type="term" value="F:isomerase activity"/>
    <property type="evidence" value="ECO:0007669"/>
    <property type="project" value="UniProtKB-KW"/>
</dbReference>
<evidence type="ECO:0000313" key="4">
    <source>
        <dbReference type="EMBL" id="SVC79369.1"/>
    </source>
</evidence>